<proteinExistence type="predicted"/>
<name>A0A915PUJ3_9BILA</name>
<evidence type="ECO:0000313" key="2">
    <source>
        <dbReference type="WBParaSite" id="sdigi.contig436.g8304.t1"/>
    </source>
</evidence>
<accession>A0A915PUJ3</accession>
<dbReference type="AlphaFoldDB" id="A0A915PUJ3"/>
<evidence type="ECO:0000313" key="1">
    <source>
        <dbReference type="Proteomes" id="UP000887581"/>
    </source>
</evidence>
<organism evidence="1 2">
    <name type="scientific">Setaria digitata</name>
    <dbReference type="NCBI Taxonomy" id="48799"/>
    <lineage>
        <taxon>Eukaryota</taxon>
        <taxon>Metazoa</taxon>
        <taxon>Ecdysozoa</taxon>
        <taxon>Nematoda</taxon>
        <taxon>Chromadorea</taxon>
        <taxon>Rhabditida</taxon>
        <taxon>Spirurina</taxon>
        <taxon>Spiruromorpha</taxon>
        <taxon>Filarioidea</taxon>
        <taxon>Setariidae</taxon>
        <taxon>Setaria</taxon>
    </lineage>
</organism>
<sequence>MNCNDSSCMKNDAVRRLSRRTVSRTDGGKVESLRQIGVNLDLRLTSLLTGGEETQVQREQFVPYTIDPTARQHHPSLWNVFLE</sequence>
<reference evidence="2" key="1">
    <citation type="submission" date="2022-11" db="UniProtKB">
        <authorList>
            <consortium name="WormBaseParasite"/>
        </authorList>
    </citation>
    <scope>IDENTIFICATION</scope>
</reference>
<dbReference type="Proteomes" id="UP000887581">
    <property type="component" value="Unplaced"/>
</dbReference>
<protein>
    <submittedName>
        <fullName evidence="2">Uncharacterized protein</fullName>
    </submittedName>
</protein>
<keyword evidence="1" id="KW-1185">Reference proteome</keyword>
<dbReference type="WBParaSite" id="sdigi.contig436.g8304.t1">
    <property type="protein sequence ID" value="sdigi.contig436.g8304.t1"/>
    <property type="gene ID" value="sdigi.contig436.g8304"/>
</dbReference>